<dbReference type="EMBL" id="DS989865">
    <property type="protein sequence ID" value="EDX72372.1"/>
    <property type="molecule type" value="Genomic_DNA"/>
</dbReference>
<evidence type="ECO:0000313" key="3">
    <source>
        <dbReference type="EMBL" id="EDX72372.1"/>
    </source>
</evidence>
<feature type="compositionally biased region" description="Low complexity" evidence="1">
    <location>
        <begin position="814"/>
        <end position="862"/>
    </location>
</feature>
<feature type="domain" description="Filamentous haemagglutinin FhaB/tRNA nuclease CdiA-like TPS" evidence="2">
    <location>
        <begin position="45"/>
        <end position="160"/>
    </location>
</feature>
<dbReference type="SMART" id="SM00912">
    <property type="entry name" value="Haemagg_act"/>
    <property type="match status" value="1"/>
</dbReference>
<dbReference type="HOGENOM" id="CLU_001178_0_0_3"/>
<protein>
    <submittedName>
        <fullName evidence="3">Haemagglutination activity domain protein</fullName>
    </submittedName>
</protein>
<dbReference type="NCBIfam" id="TIGR01901">
    <property type="entry name" value="adhes_NPXG"/>
    <property type="match status" value="1"/>
</dbReference>
<dbReference type="InterPro" id="IPR008638">
    <property type="entry name" value="FhaB/CdiA-like_TPS"/>
</dbReference>
<feature type="region of interest" description="Disordered" evidence="1">
    <location>
        <begin position="920"/>
        <end position="940"/>
    </location>
</feature>
<dbReference type="InterPro" id="IPR024983">
    <property type="entry name" value="CHAT_dom"/>
</dbReference>
<evidence type="ECO:0000259" key="2">
    <source>
        <dbReference type="SMART" id="SM00912"/>
    </source>
</evidence>
<feature type="compositionally biased region" description="Pro residues" evidence="1">
    <location>
        <begin position="681"/>
        <end position="706"/>
    </location>
</feature>
<dbReference type="Pfam" id="PF05860">
    <property type="entry name" value="TPS"/>
    <property type="match status" value="1"/>
</dbReference>
<reference evidence="3 4" key="1">
    <citation type="submission" date="2008-07" db="EMBL/GenBank/DDBJ databases">
        <authorList>
            <person name="Tandeau de Marsac N."/>
            <person name="Ferriera S."/>
            <person name="Johnson J."/>
            <person name="Kravitz S."/>
            <person name="Beeson K."/>
            <person name="Sutton G."/>
            <person name="Rogers Y.-H."/>
            <person name="Friedman R."/>
            <person name="Frazier M."/>
            <person name="Venter J.C."/>
        </authorList>
    </citation>
    <scope>NUCLEOTIDE SEQUENCE [LARGE SCALE GENOMIC DNA]</scope>
    <source>
        <strain evidence="3 4">PCC 7420</strain>
    </source>
</reference>
<gene>
    <name evidence="3" type="ORF">MC7420_1041</name>
</gene>
<dbReference type="STRING" id="118168.MC7420_1041"/>
<dbReference type="eggNOG" id="COG3210">
    <property type="taxonomic scope" value="Bacteria"/>
</dbReference>
<name>B4W0I1_9CYAN</name>
<dbReference type="Pfam" id="PF12770">
    <property type="entry name" value="CHAT"/>
    <property type="match status" value="1"/>
</dbReference>
<dbReference type="Gene3D" id="2.160.20.10">
    <property type="entry name" value="Single-stranded right-handed beta-helix, Pectin lyase-like"/>
    <property type="match status" value="1"/>
</dbReference>
<sequence>MGLTKERWHLTKLLTWLTENSKVNSILLWTLVLGFFPTGVEAQPVPANDGTNTQVDASGDKFTITGGQTSGDGANLFHNFSEFGLDANQTANFISNPTIQNILSRVTGGNASLINGLIQVTGGNSNLFLMNPAGIVFGQNARLDVPASFTATTATGIGFGENWFSAIASNDYTSLVGQPNAFTFNTSNPGAIVNGGNLEVGKDLNFVGGTVVSTGNLEAPKGQITITTVPGESTVRLSQPGHLLSLEVPAGDAPINPLSLPELLTGSVDVPDVGVNSNGTVKLSASGIPIEPGDIVAKNVIAETATLYARHNLTLVESQLQTTGDLNLLAQDTVRVRDSVTHSFLAQAGGNLYIQGNNTIDILALNHPQTPFQSGGNLSLVSDGDISGDAHFTSGGHFSILNLVGNPGNFVSYFDPIISVDGDVTFGDYNGVALKIEATGSITGGNITITGPDTMLTGDDPDIEILTSSPSVILRAGLTALNNPVNVSPSTPFLDVNSNTTFNSTETSASLGNITVNNIDTSSNDSAYDSGKVILSATGNITVNGNIDTSNQVDSNSGDINILASSGDISLENISSSSNQFGDAGSINVLASSGSITVNGNINTANTLSGNSGNSGDVDLTAADEIITRNIDMRNQGNGELGTVSLRAGGSITTGNITPEEELMNQGRLIITENTPITDPETPPFTDPRTDPIPDPGTDPETPPFTDPETDPPINLVDIIPPDLDEDADWQIDPDQLISEGEEESPIITYERSPFRPEDNPSETNSLNPEDNTSETNSLNPEDNTSETNSLNPEDNLNNSSDTTLSEPTNQLTNSSNPSPSETSSNPSVSAETPSSEANSNPSTPANNSSSETSSSGNSESSLQSVDASEENFTRQFVDYLGLPTDIPLVTLAKSRDILSNIEKTTGVKPALLYISFVPPDSSNQAENSSSSNQNIPRKTRNPQDQLELLLVTANGLPIRKRIPEITRQQVLNVADQFRLEVTNIRSRQGYIAPGKRLYDWLVAPMDNELQALGIENITFLVDYGLRSIPLAALYDGQQFLIEKYSVGLMPSLSLVNPNYAPIENMEVLAMGAAEFTDQKPLPAVPVELSAITQSLWQGKSFLNDTFTLENLKAQRQQQPFGIIHLATHANFQSGEPNNSYIQLWDRKLRLNQLPQLDWNNPPVELLVLSACRTALGNEEAELGFAGLAVQAGAKSAVGSLWYVSDEGTLGLMTQLYQTLKQAPIKAEALQQTQLAMLQGQVYVQGGQLIAGNKSVPLPPELARLGDGNFQHPYYWSAFTMVGSPW</sequence>
<dbReference type="eggNOG" id="COG4995">
    <property type="taxonomic scope" value="Bacteria"/>
</dbReference>
<dbReference type="Proteomes" id="UP000003835">
    <property type="component" value="Unassembled WGS sequence"/>
</dbReference>
<feature type="region of interest" description="Disordered" evidence="1">
    <location>
        <begin position="674"/>
        <end position="868"/>
    </location>
</feature>
<feature type="compositionally biased region" description="Low complexity" evidence="1">
    <location>
        <begin position="922"/>
        <end position="935"/>
    </location>
</feature>
<dbReference type="SUPFAM" id="SSF51126">
    <property type="entry name" value="Pectin lyase-like"/>
    <property type="match status" value="1"/>
</dbReference>
<organism evidence="3 4">
    <name type="scientific">Coleofasciculus chthonoplastes PCC 7420</name>
    <dbReference type="NCBI Taxonomy" id="118168"/>
    <lineage>
        <taxon>Bacteria</taxon>
        <taxon>Bacillati</taxon>
        <taxon>Cyanobacteriota</taxon>
        <taxon>Cyanophyceae</taxon>
        <taxon>Coleofasciculales</taxon>
        <taxon>Coleofasciculaceae</taxon>
        <taxon>Coleofasciculus</taxon>
    </lineage>
</organism>
<accession>B4W0I1</accession>
<evidence type="ECO:0000256" key="1">
    <source>
        <dbReference type="SAM" id="MobiDB-lite"/>
    </source>
</evidence>
<evidence type="ECO:0000313" key="4">
    <source>
        <dbReference type="Proteomes" id="UP000003835"/>
    </source>
</evidence>
<feature type="compositionally biased region" description="Polar residues" evidence="1">
    <location>
        <begin position="762"/>
        <end position="813"/>
    </location>
</feature>
<feature type="compositionally biased region" description="Acidic residues" evidence="1">
    <location>
        <begin position="723"/>
        <end position="732"/>
    </location>
</feature>
<proteinExistence type="predicted"/>
<keyword evidence="4" id="KW-1185">Reference proteome</keyword>
<dbReference type="InterPro" id="IPR012334">
    <property type="entry name" value="Pectin_lyas_fold"/>
</dbReference>
<dbReference type="InterPro" id="IPR011050">
    <property type="entry name" value="Pectin_lyase_fold/virulence"/>
</dbReference>